<dbReference type="InterPro" id="IPR031127">
    <property type="entry name" value="E3_UB_ligase_RBR"/>
</dbReference>
<dbReference type="Pfam" id="PF22191">
    <property type="entry name" value="IBR_1"/>
    <property type="match status" value="1"/>
</dbReference>
<dbReference type="CDD" id="cd23820">
    <property type="entry name" value="RWD_RNF14"/>
    <property type="match status" value="1"/>
</dbReference>
<dbReference type="CDD" id="cd20341">
    <property type="entry name" value="BRcat_RBR_RNF14"/>
    <property type="match status" value="1"/>
</dbReference>
<evidence type="ECO:0000256" key="10">
    <source>
        <dbReference type="ARBA" id="ARBA00044508"/>
    </source>
</evidence>
<keyword evidence="4" id="KW-0808">Transferase</keyword>
<dbReference type="SUPFAM" id="SSF57850">
    <property type="entry name" value="RING/U-box"/>
    <property type="match status" value="3"/>
</dbReference>
<keyword evidence="7 11" id="KW-0863">Zinc-finger</keyword>
<evidence type="ECO:0000259" key="13">
    <source>
        <dbReference type="PROSITE" id="PS50089"/>
    </source>
</evidence>
<dbReference type="SUPFAM" id="SSF54495">
    <property type="entry name" value="UBC-like"/>
    <property type="match status" value="1"/>
</dbReference>
<dbReference type="InterPro" id="IPR002867">
    <property type="entry name" value="IBR_dom"/>
</dbReference>
<reference evidence="16" key="2">
    <citation type="submission" date="2022-06" db="UniProtKB">
        <authorList>
            <consortium name="EnsemblMetazoa"/>
        </authorList>
    </citation>
    <scope>IDENTIFICATION</scope>
    <source>
        <strain evidence="16">DF5081</strain>
    </source>
</reference>
<feature type="compositionally biased region" description="Acidic residues" evidence="12">
    <location>
        <begin position="444"/>
        <end position="457"/>
    </location>
</feature>
<evidence type="ECO:0000256" key="6">
    <source>
        <dbReference type="ARBA" id="ARBA00022737"/>
    </source>
</evidence>
<dbReference type="GO" id="GO:0061630">
    <property type="term" value="F:ubiquitin protein ligase activity"/>
    <property type="evidence" value="ECO:0007669"/>
    <property type="project" value="UniProtKB-EC"/>
</dbReference>
<keyword evidence="8" id="KW-0833">Ubl conjugation pathway</keyword>
<dbReference type="InterPro" id="IPR044066">
    <property type="entry name" value="TRIAD_supradom"/>
</dbReference>
<dbReference type="Gene3D" id="3.10.110.10">
    <property type="entry name" value="Ubiquitin Conjugating Enzyme"/>
    <property type="match status" value="1"/>
</dbReference>
<proteinExistence type="inferred from homology"/>
<feature type="domain" description="RING-type" evidence="15">
    <location>
        <begin position="182"/>
        <end position="423"/>
    </location>
</feature>
<dbReference type="OMA" id="SVKWLEP"/>
<evidence type="ECO:0000256" key="5">
    <source>
        <dbReference type="ARBA" id="ARBA00022723"/>
    </source>
</evidence>
<comment type="catalytic activity">
    <reaction evidence="1">
        <text>[E2 ubiquitin-conjugating enzyme]-S-ubiquitinyl-L-cysteine + [acceptor protein]-L-lysine = [E2 ubiquitin-conjugating enzyme]-L-cysteine + [acceptor protein]-N(6)-ubiquitinyl-L-lysine.</text>
        <dbReference type="EC" id="2.3.2.31"/>
    </reaction>
</comment>
<dbReference type="SMART" id="SM00647">
    <property type="entry name" value="IBR"/>
    <property type="match status" value="2"/>
</dbReference>
<dbReference type="PROSITE" id="PS50089">
    <property type="entry name" value="ZF_RING_2"/>
    <property type="match status" value="1"/>
</dbReference>
<evidence type="ECO:0000256" key="1">
    <source>
        <dbReference type="ARBA" id="ARBA00001798"/>
    </source>
</evidence>
<comment type="pathway">
    <text evidence="2">Protein modification; protein ubiquitination.</text>
</comment>
<evidence type="ECO:0000256" key="7">
    <source>
        <dbReference type="ARBA" id="ARBA00022771"/>
    </source>
</evidence>
<dbReference type="InterPro" id="IPR047548">
    <property type="entry name" value="Rcat_RBR_RNF14"/>
</dbReference>
<evidence type="ECO:0000256" key="9">
    <source>
        <dbReference type="ARBA" id="ARBA00022833"/>
    </source>
</evidence>
<dbReference type="GO" id="GO:0016567">
    <property type="term" value="P:protein ubiquitination"/>
    <property type="evidence" value="ECO:0007669"/>
    <property type="project" value="InterPro"/>
</dbReference>
<evidence type="ECO:0000256" key="4">
    <source>
        <dbReference type="ARBA" id="ARBA00022679"/>
    </source>
</evidence>
<dbReference type="Pfam" id="PF05773">
    <property type="entry name" value="RWD"/>
    <property type="match status" value="1"/>
</dbReference>
<dbReference type="Proteomes" id="UP000005237">
    <property type="component" value="Unassembled WGS sequence"/>
</dbReference>
<dbReference type="EC" id="2.3.2.31" evidence="3"/>
<organism evidence="16 17">
    <name type="scientific">Caenorhabditis japonica</name>
    <dbReference type="NCBI Taxonomy" id="281687"/>
    <lineage>
        <taxon>Eukaryota</taxon>
        <taxon>Metazoa</taxon>
        <taxon>Ecdysozoa</taxon>
        <taxon>Nematoda</taxon>
        <taxon>Chromadorea</taxon>
        <taxon>Rhabditida</taxon>
        <taxon>Rhabditina</taxon>
        <taxon>Rhabditomorpha</taxon>
        <taxon>Rhabditoidea</taxon>
        <taxon>Rhabditidae</taxon>
        <taxon>Peloderinae</taxon>
        <taxon>Caenorhabditis</taxon>
    </lineage>
</organism>
<feature type="region of interest" description="Disordered" evidence="12">
    <location>
        <begin position="434"/>
        <end position="457"/>
    </location>
</feature>
<reference evidence="17" key="1">
    <citation type="submission" date="2010-08" db="EMBL/GenBank/DDBJ databases">
        <authorList>
            <consortium name="Caenorhabditis japonica Sequencing Consortium"/>
            <person name="Wilson R.K."/>
        </authorList>
    </citation>
    <scope>NUCLEOTIDE SEQUENCE [LARGE SCALE GENOMIC DNA]</scope>
    <source>
        <strain evidence="17">DF5081</strain>
    </source>
</reference>
<evidence type="ECO:0000259" key="14">
    <source>
        <dbReference type="PROSITE" id="PS50908"/>
    </source>
</evidence>
<evidence type="ECO:0000313" key="17">
    <source>
        <dbReference type="Proteomes" id="UP000005237"/>
    </source>
</evidence>
<dbReference type="InterPro" id="IPR016135">
    <property type="entry name" value="UBQ-conjugating_enzyme/RWD"/>
</dbReference>
<dbReference type="InterPro" id="IPR006575">
    <property type="entry name" value="RWD_dom"/>
</dbReference>
<sequence>MTNENRENQIYELEALESVLRENKLTRTSDWEDSNAEIRGIVEVGFDLITDPKVTIVGVLESGENFSVPLDILPPIRLKFHFPDVYPSNSSPQLEIESDWMTMEQKTECEAEMAQICEENEAMPVLFFCYQSIIDKMDQNPPKVIRLNDAYTLKNGQESILSLKKKILGKGEEAATEHFVNKLFDCEVCYDSLLGQHCIKFQPCGHVFCKNCTQDFYRSEAKGLVSKPMQCLAEGCSSEAEQGVVKEALGEELFAKYETEMLTKAIREMDDTVECPREYCKKVAYVTDQSRNLAECSYCNFSFCNACKQTFHGVSSCKWKNDEKAAILKSWQEGGAAERAQLCRQFGGEKNVVVLVERFLNEVWLDENSKPCPKCAVSIEKNEGCNKLHCAKCDTFFCWLCSAVLSKDDPYKHFQDGVCSGRLFEGVHHFSDDDEDDVGHLPDLDLDDAFDEGSEDDEDFDELLWDIEEDELDDFD</sequence>
<keyword evidence="6" id="KW-0677">Repeat</keyword>
<evidence type="ECO:0000313" key="16">
    <source>
        <dbReference type="EnsemblMetazoa" id="CJA15664.1"/>
    </source>
</evidence>
<keyword evidence="9" id="KW-0862">Zinc</keyword>
<comment type="similarity">
    <text evidence="10">Belongs to the RBR family. RNF14 subfamily.</text>
</comment>
<evidence type="ECO:0000256" key="11">
    <source>
        <dbReference type="PROSITE-ProRule" id="PRU00175"/>
    </source>
</evidence>
<dbReference type="Gene3D" id="3.30.40.10">
    <property type="entry name" value="Zinc/RING finger domain, C3HC4 (zinc finger)"/>
    <property type="match status" value="1"/>
</dbReference>
<evidence type="ECO:0000256" key="2">
    <source>
        <dbReference type="ARBA" id="ARBA00004906"/>
    </source>
</evidence>
<keyword evidence="5" id="KW-0479">Metal-binding</keyword>
<dbReference type="PROSITE" id="PS51873">
    <property type="entry name" value="TRIAD"/>
    <property type="match status" value="1"/>
</dbReference>
<keyword evidence="17" id="KW-1185">Reference proteome</keyword>
<protein>
    <recommendedName>
        <fullName evidence="3">RBR-type E3 ubiquitin transferase</fullName>
        <ecNumber evidence="3">2.3.2.31</ecNumber>
    </recommendedName>
</protein>
<dbReference type="Pfam" id="PF01485">
    <property type="entry name" value="IBR"/>
    <property type="match status" value="1"/>
</dbReference>
<feature type="domain" description="RWD" evidence="14">
    <location>
        <begin position="11"/>
        <end position="140"/>
    </location>
</feature>
<evidence type="ECO:0000259" key="15">
    <source>
        <dbReference type="PROSITE" id="PS51873"/>
    </source>
</evidence>
<dbReference type="Gene3D" id="2.20.25.20">
    <property type="match status" value="1"/>
</dbReference>
<dbReference type="InterPro" id="IPR013083">
    <property type="entry name" value="Znf_RING/FYVE/PHD"/>
</dbReference>
<evidence type="ECO:0000256" key="12">
    <source>
        <dbReference type="SAM" id="MobiDB-lite"/>
    </source>
</evidence>
<accession>A0A8R1DZM6</accession>
<dbReference type="Gene3D" id="1.20.120.1750">
    <property type="match status" value="1"/>
</dbReference>
<dbReference type="AlphaFoldDB" id="A0A8R1DZM6"/>
<feature type="domain" description="RING-type" evidence="13">
    <location>
        <begin position="186"/>
        <end position="231"/>
    </location>
</feature>
<dbReference type="EnsemblMetazoa" id="CJA15664.1">
    <property type="protein sequence ID" value="CJA15664.1"/>
    <property type="gene ID" value="WBGene00134868"/>
</dbReference>
<dbReference type="GO" id="GO:0008270">
    <property type="term" value="F:zinc ion binding"/>
    <property type="evidence" value="ECO:0007669"/>
    <property type="project" value="UniProtKB-KW"/>
</dbReference>
<dbReference type="FunFam" id="3.30.40.10:FF:000137">
    <property type="entry name" value="RanBP-type and C3HC4-type zinc finger-containing protein 1"/>
    <property type="match status" value="1"/>
</dbReference>
<dbReference type="SMART" id="SM00591">
    <property type="entry name" value="RWD"/>
    <property type="match status" value="1"/>
</dbReference>
<name>A0A8R1DZM6_CAEJA</name>
<dbReference type="PANTHER" id="PTHR11685">
    <property type="entry name" value="RBR FAMILY RING FINGER AND IBR DOMAIN-CONTAINING"/>
    <property type="match status" value="1"/>
</dbReference>
<dbReference type="CDD" id="cd20354">
    <property type="entry name" value="Rcat_RBR_RNF14"/>
    <property type="match status" value="1"/>
</dbReference>
<evidence type="ECO:0000256" key="3">
    <source>
        <dbReference type="ARBA" id="ARBA00012251"/>
    </source>
</evidence>
<evidence type="ECO:0000256" key="8">
    <source>
        <dbReference type="ARBA" id="ARBA00022786"/>
    </source>
</evidence>
<dbReference type="PROSITE" id="PS50908">
    <property type="entry name" value="RWD"/>
    <property type="match status" value="1"/>
</dbReference>
<dbReference type="InterPro" id="IPR001841">
    <property type="entry name" value="Znf_RING"/>
</dbReference>